<protein>
    <submittedName>
        <fullName evidence="1">Uncharacterized protein</fullName>
    </submittedName>
</protein>
<accession>A0A3G5A814</accession>
<proteinExistence type="predicted"/>
<name>A0A3G5A814_9VIRU</name>
<gene>
    <name evidence="1" type="ORF">Hyperionvirus4_157</name>
</gene>
<sequence>MHDYISPAYEIRDCFYALKFRGECVHVDIMR</sequence>
<reference evidence="1" key="1">
    <citation type="submission" date="2018-10" db="EMBL/GenBank/DDBJ databases">
        <title>Hidden diversity of soil giant viruses.</title>
        <authorList>
            <person name="Schulz F."/>
            <person name="Alteio L."/>
            <person name="Goudeau D."/>
            <person name="Ryan E.M."/>
            <person name="Malmstrom R.R."/>
            <person name="Blanchard J."/>
            <person name="Woyke T."/>
        </authorList>
    </citation>
    <scope>NUCLEOTIDE SEQUENCE</scope>
    <source>
        <strain evidence="1">HYV1</strain>
    </source>
</reference>
<evidence type="ECO:0000313" key="1">
    <source>
        <dbReference type="EMBL" id="AYV83192.1"/>
    </source>
</evidence>
<organism evidence="1">
    <name type="scientific">Hyperionvirus sp</name>
    <dbReference type="NCBI Taxonomy" id="2487770"/>
    <lineage>
        <taxon>Viruses</taxon>
        <taxon>Varidnaviria</taxon>
        <taxon>Bamfordvirae</taxon>
        <taxon>Nucleocytoviricota</taxon>
        <taxon>Megaviricetes</taxon>
        <taxon>Imitervirales</taxon>
        <taxon>Mimiviridae</taxon>
        <taxon>Klosneuvirinae</taxon>
    </lineage>
</organism>
<dbReference type="EMBL" id="MK072386">
    <property type="protein sequence ID" value="AYV83192.1"/>
    <property type="molecule type" value="Genomic_DNA"/>
</dbReference>